<feature type="transmembrane region" description="Helical" evidence="2">
    <location>
        <begin position="276"/>
        <end position="293"/>
    </location>
</feature>
<keyword evidence="2" id="KW-1133">Transmembrane helix</keyword>
<feature type="transmembrane region" description="Helical" evidence="2">
    <location>
        <begin position="300"/>
        <end position="318"/>
    </location>
</feature>
<feature type="transmembrane region" description="Helical" evidence="2">
    <location>
        <begin position="386"/>
        <end position="407"/>
    </location>
</feature>
<evidence type="ECO:0000259" key="3">
    <source>
        <dbReference type="Pfam" id="PF06738"/>
    </source>
</evidence>
<organism evidence="4 5">
    <name type="scientific">Aliiruegeria haliotis</name>
    <dbReference type="NCBI Taxonomy" id="1280846"/>
    <lineage>
        <taxon>Bacteria</taxon>
        <taxon>Pseudomonadati</taxon>
        <taxon>Pseudomonadota</taxon>
        <taxon>Alphaproteobacteria</taxon>
        <taxon>Rhodobacterales</taxon>
        <taxon>Roseobacteraceae</taxon>
        <taxon>Aliiruegeria</taxon>
    </lineage>
</organism>
<feature type="transmembrane region" description="Helical" evidence="2">
    <location>
        <begin position="201"/>
        <end position="224"/>
    </location>
</feature>
<accession>A0A2T0RGC7</accession>
<feature type="domain" description="Threonine/serine exporter-like N-terminal" evidence="3">
    <location>
        <begin position="39"/>
        <end position="255"/>
    </location>
</feature>
<evidence type="ECO:0000313" key="5">
    <source>
        <dbReference type="Proteomes" id="UP000239480"/>
    </source>
</evidence>
<evidence type="ECO:0000256" key="1">
    <source>
        <dbReference type="ARBA" id="ARBA00034125"/>
    </source>
</evidence>
<keyword evidence="5" id="KW-1185">Reference proteome</keyword>
<evidence type="ECO:0000256" key="2">
    <source>
        <dbReference type="SAM" id="Phobius"/>
    </source>
</evidence>
<feature type="transmembrane region" description="Helical" evidence="2">
    <location>
        <begin position="324"/>
        <end position="341"/>
    </location>
</feature>
<feature type="transmembrane region" description="Helical" evidence="2">
    <location>
        <begin position="348"/>
        <end position="366"/>
    </location>
</feature>
<feature type="transmembrane region" description="Helical" evidence="2">
    <location>
        <begin position="145"/>
        <end position="165"/>
    </location>
</feature>
<keyword evidence="2" id="KW-0472">Membrane</keyword>
<comment type="similarity">
    <text evidence="1">Belongs to the ThrE exporter (TC 2.A.79) family.</text>
</comment>
<dbReference type="EMBL" id="PVTD01000014">
    <property type="protein sequence ID" value="PRY20223.1"/>
    <property type="molecule type" value="Genomic_DNA"/>
</dbReference>
<evidence type="ECO:0000313" key="4">
    <source>
        <dbReference type="EMBL" id="PRY20223.1"/>
    </source>
</evidence>
<dbReference type="Pfam" id="PF06738">
    <property type="entry name" value="ThrE"/>
    <property type="match status" value="1"/>
</dbReference>
<feature type="transmembrane region" description="Helical" evidence="2">
    <location>
        <begin position="236"/>
        <end position="256"/>
    </location>
</feature>
<comment type="caution">
    <text evidence="4">The sequence shown here is derived from an EMBL/GenBank/DDBJ whole genome shotgun (WGS) entry which is preliminary data.</text>
</comment>
<sequence>MTIEDRSQERIDQDELRNLLRELSQLLMSWSWEGVVGYEEIVSGVARTYGYEDVTVAMDAQMAIIELAGEVSVVKTELPGVPPLAYTQELKCLLADIFDRKLSVEDARAAIRDLADKKPPRSNFVVWLGAITLAVGLAIECVGTWEGIFFGAVTATLTGLCFVLASQNEGFAKIGPLVGTFASGAVVMIAYNFGWTMASPGLLLIPATFVFIPGDSISVQAYELAEGRWSAGVQRFFYSLMVLVLMVIGGFFATVVTGTPVAELFPGEPADLFPWWATYIGRAIILAGIMLAFHMTMQQFWRALAVLWAVTVVGQVTAGLWGSFAGTLMATTFGMALSLCIARHARSIPTFVLMVPVVFALSPGTHGLRQLETWVSGQQINGVNDLWTLGGVLLSIGIGMVLGRVIAGRWHWMANWPKLAGQN</sequence>
<proteinExistence type="inferred from homology"/>
<name>A0A2T0RGC7_9RHOB</name>
<dbReference type="OrthoDB" id="2364976at2"/>
<gene>
    <name evidence="4" type="ORF">CLV78_1148</name>
</gene>
<dbReference type="RefSeq" id="WP_106207870.1">
    <property type="nucleotide sequence ID" value="NZ_PVTD01000014.1"/>
</dbReference>
<dbReference type="InterPro" id="IPR010619">
    <property type="entry name" value="ThrE-like_N"/>
</dbReference>
<reference evidence="4 5" key="1">
    <citation type="submission" date="2018-03" db="EMBL/GenBank/DDBJ databases">
        <title>Genomic Encyclopedia of Archaeal and Bacterial Type Strains, Phase II (KMG-II): from individual species to whole genera.</title>
        <authorList>
            <person name="Goeker M."/>
        </authorList>
    </citation>
    <scope>NUCLEOTIDE SEQUENCE [LARGE SCALE GENOMIC DNA]</scope>
    <source>
        <strain evidence="4 5">DSM 29328</strain>
    </source>
</reference>
<keyword evidence="2" id="KW-0812">Transmembrane</keyword>
<dbReference type="GO" id="GO:0022857">
    <property type="term" value="F:transmembrane transporter activity"/>
    <property type="evidence" value="ECO:0007669"/>
    <property type="project" value="InterPro"/>
</dbReference>
<feature type="transmembrane region" description="Helical" evidence="2">
    <location>
        <begin position="122"/>
        <end position="139"/>
    </location>
</feature>
<dbReference type="AlphaFoldDB" id="A0A2T0RGC7"/>
<dbReference type="Proteomes" id="UP000239480">
    <property type="component" value="Unassembled WGS sequence"/>
</dbReference>
<feature type="transmembrane region" description="Helical" evidence="2">
    <location>
        <begin position="177"/>
        <end position="195"/>
    </location>
</feature>
<protein>
    <submittedName>
        <fullName evidence="4">Uncharacterized membrane protein YjjP (DUF1212 family)</fullName>
    </submittedName>
</protein>